<dbReference type="InterPro" id="IPR011989">
    <property type="entry name" value="ARM-like"/>
</dbReference>
<name>A0A0T5VVS0_9SPHI</name>
<organism evidence="2 3">
    <name type="scientific">Pedobacter ginsenosidimutans</name>
    <dbReference type="NCBI Taxonomy" id="687842"/>
    <lineage>
        <taxon>Bacteria</taxon>
        <taxon>Pseudomonadati</taxon>
        <taxon>Bacteroidota</taxon>
        <taxon>Sphingobacteriia</taxon>
        <taxon>Sphingobacteriales</taxon>
        <taxon>Sphingobacteriaceae</taxon>
        <taxon>Pedobacter</taxon>
    </lineage>
</organism>
<protein>
    <recommendedName>
        <fullName evidence="4">HEAT repeat domain-containing protein</fullName>
    </recommendedName>
</protein>
<accession>A0A0T5VVS0</accession>
<keyword evidence="3" id="KW-1185">Reference proteome</keyword>
<evidence type="ECO:0000313" key="3">
    <source>
        <dbReference type="Proteomes" id="UP000051950"/>
    </source>
</evidence>
<dbReference type="Proteomes" id="UP000051950">
    <property type="component" value="Unassembled WGS sequence"/>
</dbReference>
<evidence type="ECO:0000313" key="2">
    <source>
        <dbReference type="EMBL" id="KRT17959.1"/>
    </source>
</evidence>
<dbReference type="STRING" id="687842.ASU31_01310"/>
<dbReference type="RefSeq" id="WP_057930588.1">
    <property type="nucleotide sequence ID" value="NZ_LMZQ01000001.1"/>
</dbReference>
<dbReference type="EMBL" id="LMZQ01000001">
    <property type="protein sequence ID" value="KRT17959.1"/>
    <property type="molecule type" value="Genomic_DNA"/>
</dbReference>
<evidence type="ECO:0000256" key="1">
    <source>
        <dbReference type="SAM" id="Phobius"/>
    </source>
</evidence>
<proteinExistence type="predicted"/>
<reference evidence="2 3" key="1">
    <citation type="submission" date="2015-11" db="EMBL/GenBank/DDBJ databases">
        <title>Sequence of Pedobacter ginsenosidimutans.</title>
        <authorList>
            <person name="Carson E."/>
            <person name="Keyser V."/>
            <person name="Newman J."/>
            <person name="Miller J."/>
        </authorList>
    </citation>
    <scope>NUCLEOTIDE SEQUENCE [LARGE SCALE GENOMIC DNA]</scope>
    <source>
        <strain evidence="2 3">KACC 14530</strain>
    </source>
</reference>
<evidence type="ECO:0008006" key="4">
    <source>
        <dbReference type="Google" id="ProtNLM"/>
    </source>
</evidence>
<dbReference type="InterPro" id="IPR016024">
    <property type="entry name" value="ARM-type_fold"/>
</dbReference>
<comment type="caution">
    <text evidence="2">The sequence shown here is derived from an EMBL/GenBank/DDBJ whole genome shotgun (WGS) entry which is preliminary data.</text>
</comment>
<gene>
    <name evidence="2" type="ORF">ASU31_01310</name>
</gene>
<dbReference type="Gene3D" id="1.25.10.10">
    <property type="entry name" value="Leucine-rich Repeat Variant"/>
    <property type="match status" value="1"/>
</dbReference>
<dbReference type="SUPFAM" id="SSF48371">
    <property type="entry name" value="ARM repeat"/>
    <property type="match status" value="1"/>
</dbReference>
<feature type="transmembrane region" description="Helical" evidence="1">
    <location>
        <begin position="6"/>
        <end position="28"/>
    </location>
</feature>
<keyword evidence="1" id="KW-0812">Transmembrane</keyword>
<dbReference type="AlphaFoldDB" id="A0A0T5VVS0"/>
<keyword evidence="1" id="KW-1133">Transmembrane helix</keyword>
<keyword evidence="1" id="KW-0472">Membrane</keyword>
<dbReference type="OrthoDB" id="1454284at2"/>
<sequence length="354" mass="41424">MIFFEVLLSFFFALAICLITFLSFYLFVRKIWRREYVKWDMMIDLLLRKAIFFHENNTTQLALIPVTRRLKANLKNKRFCKQFVKKIIAAKRNMSGRYGENLRHLYIQLGLDKKALRLLESRKWHVRAYAIQQIGTMGLKEHLTRIYRYTNNKNDLVRIEAQIAVLNLFGFEGLRFLDIISYQITEWQQIRLLKELSTVPQAELTGIDKWLNSGNPSVVIFALKLVRNYHRYELYEHIVSCLDHDDASVRRQAISTLTEIYTENTSEKLLSRFEAETYKNQIAIMNAIAVIGDVQNVSILLGYLEAEQHEMKFAVARALVNGSATGLECLINDPRSKTYPLSDMIPQLKSEIKW</sequence>